<sequence length="174" mass="19394">MNIPLKVDTVIADPNTGAQIVILKDEQNLELLPIWVGMAEGNAIRFALEGIISPRPLTHDLLKDFLKHLKIPLEKVLIHSMSGTTYYASLHLIQTPASKTKTDKQGEGQENSPDLQQEPEELTVDARPSDAIALALRMGVPIYVTEEVLRKKGSENLDTWLEKLKPKDFGPYDT</sequence>
<evidence type="ECO:0000313" key="3">
    <source>
        <dbReference type="EMBL" id="VAX32243.1"/>
    </source>
</evidence>
<reference evidence="3" key="1">
    <citation type="submission" date="2018-06" db="EMBL/GenBank/DDBJ databases">
        <authorList>
            <person name="Zhirakovskaya E."/>
        </authorList>
    </citation>
    <scope>NUCLEOTIDE SEQUENCE</scope>
</reference>
<feature type="domain" description="BFN" evidence="2">
    <location>
        <begin position="2"/>
        <end position="156"/>
    </location>
</feature>
<dbReference type="Gene3D" id="3.10.690.10">
    <property type="entry name" value="Bifunctional nuclease domain"/>
    <property type="match status" value="1"/>
</dbReference>
<evidence type="ECO:0000256" key="1">
    <source>
        <dbReference type="SAM" id="MobiDB-lite"/>
    </source>
</evidence>
<dbReference type="SUPFAM" id="SSF103256">
    <property type="entry name" value="Hypothetical protein TM0160"/>
    <property type="match status" value="1"/>
</dbReference>
<dbReference type="PANTHER" id="PTHR15160">
    <property type="entry name" value="VON HIPPEL-LINDAU PROTEIN"/>
    <property type="match status" value="1"/>
</dbReference>
<dbReference type="InterPro" id="IPR036104">
    <property type="entry name" value="BFN_sf"/>
</dbReference>
<accession>A0A3B1D607</accession>
<organism evidence="3">
    <name type="scientific">hydrothermal vent metagenome</name>
    <dbReference type="NCBI Taxonomy" id="652676"/>
    <lineage>
        <taxon>unclassified sequences</taxon>
        <taxon>metagenomes</taxon>
        <taxon>ecological metagenomes</taxon>
    </lineage>
</organism>
<dbReference type="PROSITE" id="PS51658">
    <property type="entry name" value="BFN"/>
    <property type="match status" value="1"/>
</dbReference>
<dbReference type="PANTHER" id="PTHR15160:SF1">
    <property type="entry name" value="VON HIPPEL-LINDAU DISEASE TUMOR SUPPRESSOR"/>
    <property type="match status" value="1"/>
</dbReference>
<gene>
    <name evidence="3" type="ORF">MNBD_NITROSPIRAE01-366</name>
</gene>
<protein>
    <recommendedName>
        <fullName evidence="2">BFN domain-containing protein</fullName>
    </recommendedName>
</protein>
<dbReference type="AlphaFoldDB" id="A0A3B1D607"/>
<dbReference type="Pfam" id="PF02577">
    <property type="entry name" value="BFN_dom"/>
    <property type="match status" value="2"/>
</dbReference>
<evidence type="ECO:0000259" key="2">
    <source>
        <dbReference type="PROSITE" id="PS51658"/>
    </source>
</evidence>
<dbReference type="InterPro" id="IPR003729">
    <property type="entry name" value="Bi_nuclease_dom"/>
</dbReference>
<proteinExistence type="predicted"/>
<dbReference type="GO" id="GO:0004518">
    <property type="term" value="F:nuclease activity"/>
    <property type="evidence" value="ECO:0007669"/>
    <property type="project" value="InterPro"/>
</dbReference>
<feature type="region of interest" description="Disordered" evidence="1">
    <location>
        <begin position="98"/>
        <end position="121"/>
    </location>
</feature>
<dbReference type="EMBL" id="UOGF01000085">
    <property type="protein sequence ID" value="VAX32243.1"/>
    <property type="molecule type" value="Genomic_DNA"/>
</dbReference>
<name>A0A3B1D607_9ZZZZ</name>